<dbReference type="Proteomes" id="UP001317963">
    <property type="component" value="Chromosome"/>
</dbReference>
<evidence type="ECO:0008006" key="4">
    <source>
        <dbReference type="Google" id="ProtNLM"/>
    </source>
</evidence>
<evidence type="ECO:0000313" key="2">
    <source>
        <dbReference type="EMBL" id="UZP73699.1"/>
    </source>
</evidence>
<keyword evidence="1" id="KW-0812">Transmembrane</keyword>
<sequence length="67" mass="7594">MKKYLTGSLTLVLCFFASSILFDIAQYFINGRPNRDFYVLPGGVFMLLILLPAIYALITDLTKKKSE</sequence>
<evidence type="ECO:0000313" key="3">
    <source>
        <dbReference type="Proteomes" id="UP001317963"/>
    </source>
</evidence>
<evidence type="ECO:0000256" key="1">
    <source>
        <dbReference type="SAM" id="Phobius"/>
    </source>
</evidence>
<reference evidence="2 3" key="1">
    <citation type="submission" date="2019-02" db="EMBL/GenBank/DDBJ databases">
        <title>Halieaceae_genomes.</title>
        <authorList>
            <person name="Li S.-H."/>
        </authorList>
    </citation>
    <scope>NUCLEOTIDE SEQUENCE [LARGE SCALE GENOMIC DNA]</scope>
    <source>
        <strain evidence="2 3">JH123</strain>
    </source>
</reference>
<feature type="transmembrane region" description="Helical" evidence="1">
    <location>
        <begin position="37"/>
        <end position="58"/>
    </location>
</feature>
<keyword evidence="1" id="KW-1133">Transmembrane helix</keyword>
<accession>A0ABY6Q387</accession>
<keyword evidence="1" id="KW-0472">Membrane</keyword>
<dbReference type="RefSeq" id="WP_279242495.1">
    <property type="nucleotide sequence ID" value="NZ_CP036501.1"/>
</dbReference>
<keyword evidence="3" id="KW-1185">Reference proteome</keyword>
<proteinExistence type="predicted"/>
<gene>
    <name evidence="2" type="ORF">E0F26_02635</name>
</gene>
<name>A0ABY6Q387_9GAMM</name>
<protein>
    <recommendedName>
        <fullName evidence="4">DUF3098 domain-containing protein</fullName>
    </recommendedName>
</protein>
<organism evidence="2 3">
    <name type="scientific">Candidatus Paraluminiphilus aquimaris</name>
    <dbReference type="NCBI Taxonomy" id="2518994"/>
    <lineage>
        <taxon>Bacteria</taxon>
        <taxon>Pseudomonadati</taxon>
        <taxon>Pseudomonadota</taxon>
        <taxon>Gammaproteobacteria</taxon>
        <taxon>Cellvibrionales</taxon>
        <taxon>Halieaceae</taxon>
        <taxon>Candidatus Paraluminiphilus</taxon>
    </lineage>
</organism>
<dbReference type="EMBL" id="CP036501">
    <property type="protein sequence ID" value="UZP73699.1"/>
    <property type="molecule type" value="Genomic_DNA"/>
</dbReference>